<evidence type="ECO:0000313" key="2">
    <source>
        <dbReference type="Proteomes" id="UP000232060"/>
    </source>
</evidence>
<name>A0A2M8H971_9GAMM</name>
<gene>
    <name evidence="1" type="ORF">CUC44_10545</name>
</gene>
<keyword evidence="2" id="KW-1185">Reference proteome</keyword>
<reference evidence="1 2" key="1">
    <citation type="submission" date="2017-11" db="EMBL/GenBank/DDBJ databases">
        <title>Draft genome sequence of environmental isolate Aeromonas lusitania sp. nov. MDC 2473.</title>
        <authorList>
            <person name="Colston S.M."/>
            <person name="Navarro A."/>
            <person name="Martinez-Murcia A.J."/>
            <person name="Graf J."/>
        </authorList>
    </citation>
    <scope>NUCLEOTIDE SEQUENCE [LARGE SCALE GENOMIC DNA]</scope>
    <source>
        <strain evidence="1 2">MDC 2473</strain>
    </source>
</reference>
<organism evidence="1 2">
    <name type="scientific">Aeromonas lusitana</name>
    <dbReference type="NCBI Taxonomy" id="931529"/>
    <lineage>
        <taxon>Bacteria</taxon>
        <taxon>Pseudomonadati</taxon>
        <taxon>Pseudomonadota</taxon>
        <taxon>Gammaproteobacteria</taxon>
        <taxon>Aeromonadales</taxon>
        <taxon>Aeromonadaceae</taxon>
        <taxon>Aeromonas</taxon>
    </lineage>
</organism>
<evidence type="ECO:0000313" key="1">
    <source>
        <dbReference type="EMBL" id="PJC93103.1"/>
    </source>
</evidence>
<accession>A0A2M8H971</accession>
<dbReference type="Proteomes" id="UP000232060">
    <property type="component" value="Unassembled WGS sequence"/>
</dbReference>
<dbReference type="AlphaFoldDB" id="A0A2M8H971"/>
<sequence>MMGCVQVEYTDRVEGTLILEPIYGDMPEIISFELSEEFFDLNLVKKQLRVYWGEQTELTT</sequence>
<dbReference type="EMBL" id="PGCP01000015">
    <property type="protein sequence ID" value="PJC93103.1"/>
    <property type="molecule type" value="Genomic_DNA"/>
</dbReference>
<protein>
    <submittedName>
        <fullName evidence="1">Uncharacterized protein</fullName>
    </submittedName>
</protein>
<proteinExistence type="predicted"/>
<comment type="caution">
    <text evidence="1">The sequence shown here is derived from an EMBL/GenBank/DDBJ whole genome shotgun (WGS) entry which is preliminary data.</text>
</comment>